<dbReference type="Pfam" id="PF00990">
    <property type="entry name" value="GGDEF"/>
    <property type="match status" value="1"/>
</dbReference>
<keyword evidence="5" id="KW-0812">Transmembrane</keyword>
<dbReference type="SUPFAM" id="SSF55073">
    <property type="entry name" value="Nucleotide cyclase"/>
    <property type="match status" value="1"/>
</dbReference>
<dbReference type="AlphaFoldDB" id="A0A1T4NRL4"/>
<evidence type="ECO:0000256" key="3">
    <source>
        <dbReference type="ARBA" id="ARBA00034247"/>
    </source>
</evidence>
<dbReference type="NCBIfam" id="TIGR00254">
    <property type="entry name" value="GGDEF"/>
    <property type="match status" value="1"/>
</dbReference>
<dbReference type="InterPro" id="IPR011623">
    <property type="entry name" value="7TMR_DISM_rcpt_extracell_dom1"/>
</dbReference>
<feature type="transmembrane region" description="Helical" evidence="5">
    <location>
        <begin position="314"/>
        <end position="332"/>
    </location>
</feature>
<evidence type="ECO:0000256" key="4">
    <source>
        <dbReference type="SAM" id="MobiDB-lite"/>
    </source>
</evidence>
<feature type="transmembrane region" description="Helical" evidence="5">
    <location>
        <begin position="339"/>
        <end position="359"/>
    </location>
</feature>
<evidence type="ECO:0000259" key="7">
    <source>
        <dbReference type="PROSITE" id="PS50887"/>
    </source>
</evidence>
<dbReference type="FunFam" id="3.30.70.270:FF:000001">
    <property type="entry name" value="Diguanylate cyclase domain protein"/>
    <property type="match status" value="1"/>
</dbReference>
<dbReference type="SMART" id="SM00267">
    <property type="entry name" value="GGDEF"/>
    <property type="match status" value="1"/>
</dbReference>
<keyword evidence="9" id="KW-1185">Reference proteome</keyword>
<dbReference type="InterPro" id="IPR050469">
    <property type="entry name" value="Diguanylate_Cyclase"/>
</dbReference>
<dbReference type="PANTHER" id="PTHR45138">
    <property type="entry name" value="REGULATORY COMPONENTS OF SENSORY TRANSDUCTION SYSTEM"/>
    <property type="match status" value="1"/>
</dbReference>
<dbReference type="Gene3D" id="3.30.70.270">
    <property type="match status" value="1"/>
</dbReference>
<evidence type="ECO:0000256" key="6">
    <source>
        <dbReference type="SAM" id="SignalP"/>
    </source>
</evidence>
<dbReference type="PROSITE" id="PS51257">
    <property type="entry name" value="PROKAR_LIPOPROTEIN"/>
    <property type="match status" value="1"/>
</dbReference>
<keyword evidence="5" id="KW-0472">Membrane</keyword>
<protein>
    <recommendedName>
        <fullName evidence="2">diguanylate cyclase</fullName>
        <ecNumber evidence="2">2.7.7.65</ecNumber>
    </recommendedName>
</protein>
<feature type="transmembrane region" description="Helical" evidence="5">
    <location>
        <begin position="216"/>
        <end position="233"/>
    </location>
</feature>
<evidence type="ECO:0000256" key="5">
    <source>
        <dbReference type="SAM" id="Phobius"/>
    </source>
</evidence>
<feature type="transmembrane region" description="Helical" evidence="5">
    <location>
        <begin position="285"/>
        <end position="308"/>
    </location>
</feature>
<keyword evidence="5" id="KW-1133">Transmembrane helix</keyword>
<sequence>MGGRSRQGNWNSGSLAWALMLLLTVLSCATLAAPKAPTATPAAASQLEVARLDQDPVPARILTGEFDGRFVLVPETVVRERGGAPRWWRITTKTDIPADGQPHLVLTSPHQARVEAWTPDKVLPVTRSLYGPDADPGFSTRGLVFPLPGGLAAGEAVYLRVHATSAMPMEVRVEPLARVHRADLVHVAWRSAILVSLLLLSVLALGFWIGIGERSYGYLLLTLFAQAAFFAAVGGEIRMVPGLPDSVLMDPRIPRLIGLVGALASVVFLVHYLDLRDRHPLLARLLMGCGIVFGALVMVTLVATPIWIAHLANLTLLVATVIVMVAAAAGVLRGHRASYFVFFSWLPMLLLLAISIAGVTGPWNAPAWLSHAFPASFVLAGLVLMIGLTDTLQQLRRDRDHASRLATFDGLTGAMSRPAIEARLKAAVEEAHKGRLPLSVVFFDIDHFKRINDDYGHRVGDSCLKIIALRTRNRLRTYDLFGRWGGDEIVVLLPDTRFGEAMGVAENLRSAVNCRPLSIDRHLFQVTLSLGVAELAPGETAEDLLERADAALYASKQGGRDRVSGRPGHQRELAQAGQTL</sequence>
<organism evidence="8 9">
    <name type="scientific">Lysobacter spongiicola DSM 21749</name>
    <dbReference type="NCBI Taxonomy" id="1122188"/>
    <lineage>
        <taxon>Bacteria</taxon>
        <taxon>Pseudomonadati</taxon>
        <taxon>Pseudomonadota</taxon>
        <taxon>Gammaproteobacteria</taxon>
        <taxon>Lysobacterales</taxon>
        <taxon>Lysobacteraceae</taxon>
        <taxon>Novilysobacter</taxon>
    </lineage>
</organism>
<dbReference type="PANTHER" id="PTHR45138:SF9">
    <property type="entry name" value="DIGUANYLATE CYCLASE DGCM-RELATED"/>
    <property type="match status" value="1"/>
</dbReference>
<dbReference type="EC" id="2.7.7.65" evidence="2"/>
<dbReference type="InterPro" id="IPR043128">
    <property type="entry name" value="Rev_trsase/Diguanyl_cyclase"/>
</dbReference>
<dbReference type="GO" id="GO:0005886">
    <property type="term" value="C:plasma membrane"/>
    <property type="evidence" value="ECO:0007669"/>
    <property type="project" value="TreeGrafter"/>
</dbReference>
<gene>
    <name evidence="8" type="ORF">SAMN02745674_00873</name>
</gene>
<dbReference type="GO" id="GO:0052621">
    <property type="term" value="F:diguanylate cyclase activity"/>
    <property type="evidence" value="ECO:0007669"/>
    <property type="project" value="UniProtKB-EC"/>
</dbReference>
<evidence type="ECO:0000313" key="9">
    <source>
        <dbReference type="Proteomes" id="UP000190061"/>
    </source>
</evidence>
<dbReference type="Pfam" id="PF07695">
    <property type="entry name" value="7TMR-DISM_7TM"/>
    <property type="match status" value="1"/>
</dbReference>
<dbReference type="GO" id="GO:1902201">
    <property type="term" value="P:negative regulation of bacterial-type flagellum-dependent cell motility"/>
    <property type="evidence" value="ECO:0007669"/>
    <property type="project" value="TreeGrafter"/>
</dbReference>
<dbReference type="InterPro" id="IPR000160">
    <property type="entry name" value="GGDEF_dom"/>
</dbReference>
<feature type="domain" description="GGDEF" evidence="7">
    <location>
        <begin position="436"/>
        <end position="568"/>
    </location>
</feature>
<dbReference type="STRING" id="1122188.SAMN02745674_00873"/>
<reference evidence="8 9" key="1">
    <citation type="submission" date="2017-02" db="EMBL/GenBank/DDBJ databases">
        <authorList>
            <person name="Peterson S.W."/>
        </authorList>
    </citation>
    <scope>NUCLEOTIDE SEQUENCE [LARGE SCALE GENOMIC DNA]</scope>
    <source>
        <strain evidence="8 9">DSM 21749</strain>
    </source>
</reference>
<dbReference type="GO" id="GO:0043709">
    <property type="term" value="P:cell adhesion involved in single-species biofilm formation"/>
    <property type="evidence" value="ECO:0007669"/>
    <property type="project" value="TreeGrafter"/>
</dbReference>
<feature type="chain" id="PRO_5013024300" description="diguanylate cyclase" evidence="6">
    <location>
        <begin position="33"/>
        <end position="580"/>
    </location>
</feature>
<comment type="cofactor">
    <cofactor evidence="1">
        <name>Mg(2+)</name>
        <dbReference type="ChEBI" id="CHEBI:18420"/>
    </cofactor>
</comment>
<dbReference type="PROSITE" id="PS50887">
    <property type="entry name" value="GGDEF"/>
    <property type="match status" value="1"/>
</dbReference>
<evidence type="ECO:0000256" key="2">
    <source>
        <dbReference type="ARBA" id="ARBA00012528"/>
    </source>
</evidence>
<feature type="transmembrane region" description="Helical" evidence="5">
    <location>
        <begin position="253"/>
        <end position="273"/>
    </location>
</feature>
<proteinExistence type="predicted"/>
<feature type="compositionally biased region" description="Basic and acidic residues" evidence="4">
    <location>
        <begin position="558"/>
        <end position="572"/>
    </location>
</feature>
<evidence type="ECO:0000256" key="1">
    <source>
        <dbReference type="ARBA" id="ARBA00001946"/>
    </source>
</evidence>
<name>A0A1T4NRL4_9GAMM</name>
<dbReference type="InterPro" id="IPR029787">
    <property type="entry name" value="Nucleotide_cyclase"/>
</dbReference>
<feature type="transmembrane region" description="Helical" evidence="5">
    <location>
        <begin position="371"/>
        <end position="389"/>
    </location>
</feature>
<feature type="region of interest" description="Disordered" evidence="4">
    <location>
        <begin position="556"/>
        <end position="580"/>
    </location>
</feature>
<dbReference type="Proteomes" id="UP000190061">
    <property type="component" value="Unassembled WGS sequence"/>
</dbReference>
<keyword evidence="6" id="KW-0732">Signal</keyword>
<dbReference type="EMBL" id="FUXP01000002">
    <property type="protein sequence ID" value="SJZ81812.1"/>
    <property type="molecule type" value="Genomic_DNA"/>
</dbReference>
<feature type="transmembrane region" description="Helical" evidence="5">
    <location>
        <begin position="187"/>
        <end position="209"/>
    </location>
</feature>
<accession>A0A1T4NRL4</accession>
<feature type="signal peptide" evidence="6">
    <location>
        <begin position="1"/>
        <end position="32"/>
    </location>
</feature>
<dbReference type="CDD" id="cd01949">
    <property type="entry name" value="GGDEF"/>
    <property type="match status" value="1"/>
</dbReference>
<evidence type="ECO:0000313" key="8">
    <source>
        <dbReference type="EMBL" id="SJZ81812.1"/>
    </source>
</evidence>
<comment type="catalytic activity">
    <reaction evidence="3">
        <text>2 GTP = 3',3'-c-di-GMP + 2 diphosphate</text>
        <dbReference type="Rhea" id="RHEA:24898"/>
        <dbReference type="ChEBI" id="CHEBI:33019"/>
        <dbReference type="ChEBI" id="CHEBI:37565"/>
        <dbReference type="ChEBI" id="CHEBI:58805"/>
        <dbReference type="EC" id="2.7.7.65"/>
    </reaction>
</comment>